<dbReference type="Proteomes" id="UP000587760">
    <property type="component" value="Unassembled WGS sequence"/>
</dbReference>
<dbReference type="EMBL" id="JACHGJ010000002">
    <property type="protein sequence ID" value="MBB6480010.1"/>
    <property type="molecule type" value="Genomic_DNA"/>
</dbReference>
<evidence type="ECO:0000313" key="3">
    <source>
        <dbReference type="Proteomes" id="UP000587760"/>
    </source>
</evidence>
<feature type="signal peptide" evidence="1">
    <location>
        <begin position="1"/>
        <end position="20"/>
    </location>
</feature>
<keyword evidence="3" id="KW-1185">Reference proteome</keyword>
<protein>
    <submittedName>
        <fullName evidence="2">Tetratricopeptide (TPR) repeat protein</fullName>
    </submittedName>
</protein>
<keyword evidence="1" id="KW-0732">Signal</keyword>
<name>A0A841RAH0_9SPIO</name>
<dbReference type="SUPFAM" id="SSF48452">
    <property type="entry name" value="TPR-like"/>
    <property type="match status" value="1"/>
</dbReference>
<evidence type="ECO:0000256" key="1">
    <source>
        <dbReference type="SAM" id="SignalP"/>
    </source>
</evidence>
<dbReference type="RefSeq" id="WP_184745757.1">
    <property type="nucleotide sequence ID" value="NZ_JACHGJ010000002.1"/>
</dbReference>
<feature type="chain" id="PRO_5033035069" evidence="1">
    <location>
        <begin position="21"/>
        <end position="229"/>
    </location>
</feature>
<gene>
    <name evidence="2" type="ORF">HNR50_001668</name>
</gene>
<comment type="caution">
    <text evidence="2">The sequence shown here is derived from an EMBL/GenBank/DDBJ whole genome shotgun (WGS) entry which is preliminary data.</text>
</comment>
<dbReference type="AlphaFoldDB" id="A0A841RAH0"/>
<organism evidence="2 3">
    <name type="scientific">Spirochaeta isovalerica</name>
    <dbReference type="NCBI Taxonomy" id="150"/>
    <lineage>
        <taxon>Bacteria</taxon>
        <taxon>Pseudomonadati</taxon>
        <taxon>Spirochaetota</taxon>
        <taxon>Spirochaetia</taxon>
        <taxon>Spirochaetales</taxon>
        <taxon>Spirochaetaceae</taxon>
        <taxon>Spirochaeta</taxon>
    </lineage>
</organism>
<dbReference type="PANTHER" id="PTHR38731">
    <property type="entry name" value="LIPL45-RELATED LIPOPROTEIN-RELATED"/>
    <property type="match status" value="1"/>
</dbReference>
<accession>A0A841RAH0</accession>
<reference evidence="2 3" key="1">
    <citation type="submission" date="2020-08" db="EMBL/GenBank/DDBJ databases">
        <title>Genomic Encyclopedia of Type Strains, Phase IV (KMG-IV): sequencing the most valuable type-strain genomes for metagenomic binning, comparative biology and taxonomic classification.</title>
        <authorList>
            <person name="Goeker M."/>
        </authorList>
    </citation>
    <scope>NUCLEOTIDE SEQUENCE [LARGE SCALE GENOMIC DNA]</scope>
    <source>
        <strain evidence="2 3">DSM 2461</strain>
    </source>
</reference>
<evidence type="ECO:0000313" key="2">
    <source>
        <dbReference type="EMBL" id="MBB6480010.1"/>
    </source>
</evidence>
<sequence length="229" mass="25191">MRKAIVLILLALIASTTALTGENAVLLECRGRVQIISSGKSAPAMTGQNLETGDIISTGSDGTALILLADGAAIELLPDSRLQLENSRSDRDGKKSSLLGELWKSIKSKFADAEYSSAQTGGVGALRGSDKKEEILNDYLTRNLLEEMEDKLKDLDDQDLTPYTLLMMKALIYEIYGQYGDAESNYLSMIEIDPTEPLSYNLLVDLYMKIDCYNHAIEMVRSRNEIPGE</sequence>
<proteinExistence type="predicted"/>
<dbReference type="InterPro" id="IPR011990">
    <property type="entry name" value="TPR-like_helical_dom_sf"/>
</dbReference>
<dbReference type="Gene3D" id="1.25.40.10">
    <property type="entry name" value="Tetratricopeptide repeat domain"/>
    <property type="match status" value="1"/>
</dbReference>